<gene>
    <name evidence="1" type="ORF">TRAPUB_13014</name>
</gene>
<accession>A0A1M2VS45</accession>
<name>A0A1M2VS45_TRAPU</name>
<evidence type="ECO:0000313" key="1">
    <source>
        <dbReference type="EMBL" id="OJT10415.1"/>
    </source>
</evidence>
<evidence type="ECO:0000313" key="2">
    <source>
        <dbReference type="Proteomes" id="UP000184267"/>
    </source>
</evidence>
<dbReference type="AlphaFoldDB" id="A0A1M2VS45"/>
<sequence>MTATQVAPSQVAPSRAAEKEFTIHLRNLVDTCFEENQYEAAISVLDEIRSSKFRPCP</sequence>
<dbReference type="OrthoDB" id="2801646at2759"/>
<proteinExistence type="predicted"/>
<comment type="caution">
    <text evidence="1">The sequence shown here is derived from an EMBL/GenBank/DDBJ whole genome shotgun (WGS) entry which is preliminary data.</text>
</comment>
<reference evidence="1 2" key="1">
    <citation type="submission" date="2016-10" db="EMBL/GenBank/DDBJ databases">
        <title>Genome sequence of the basidiomycete white-rot fungus Trametes pubescens.</title>
        <authorList>
            <person name="Makela M.R."/>
            <person name="Granchi Z."/>
            <person name="Peng M."/>
            <person name="De Vries R.P."/>
            <person name="Grigoriev I."/>
            <person name="Riley R."/>
            <person name="Hilden K."/>
        </authorList>
    </citation>
    <scope>NUCLEOTIDE SEQUENCE [LARGE SCALE GENOMIC DNA]</scope>
    <source>
        <strain evidence="1 2">FBCC735</strain>
    </source>
</reference>
<organism evidence="1 2">
    <name type="scientific">Trametes pubescens</name>
    <name type="common">White-rot fungus</name>
    <dbReference type="NCBI Taxonomy" id="154538"/>
    <lineage>
        <taxon>Eukaryota</taxon>
        <taxon>Fungi</taxon>
        <taxon>Dikarya</taxon>
        <taxon>Basidiomycota</taxon>
        <taxon>Agaricomycotina</taxon>
        <taxon>Agaricomycetes</taxon>
        <taxon>Polyporales</taxon>
        <taxon>Polyporaceae</taxon>
        <taxon>Trametes</taxon>
    </lineage>
</organism>
<protein>
    <submittedName>
        <fullName evidence="1">Uncharacterized protein</fullName>
    </submittedName>
</protein>
<dbReference type="EMBL" id="MNAD01000776">
    <property type="protein sequence ID" value="OJT10415.1"/>
    <property type="molecule type" value="Genomic_DNA"/>
</dbReference>
<dbReference type="Proteomes" id="UP000184267">
    <property type="component" value="Unassembled WGS sequence"/>
</dbReference>
<keyword evidence="2" id="KW-1185">Reference proteome</keyword>